<keyword evidence="5" id="KW-0720">Serine protease</keyword>
<gene>
    <name evidence="12" type="ORF">DPM12_01270</name>
</gene>
<dbReference type="InterPro" id="IPR004236">
    <property type="entry name" value="Pept_S1_alpha_lytic"/>
</dbReference>
<dbReference type="OrthoDB" id="8781117at2"/>
<feature type="signal peptide" evidence="9">
    <location>
        <begin position="1"/>
        <end position="25"/>
    </location>
</feature>
<dbReference type="GO" id="GO:0006508">
    <property type="term" value="P:proteolysis"/>
    <property type="evidence" value="ECO:0007669"/>
    <property type="project" value="UniProtKB-KW"/>
</dbReference>
<comment type="similarity">
    <text evidence="1">Belongs to the peptidase S1 family.</text>
</comment>
<name>A0A329R2G4_9ACTN</name>
<proteinExistence type="inferred from homology"/>
<evidence type="ECO:0000256" key="7">
    <source>
        <dbReference type="ARBA" id="ARBA00023157"/>
    </source>
</evidence>
<dbReference type="InterPro" id="IPR035070">
    <property type="entry name" value="Streptogrisin_prodomain"/>
</dbReference>
<dbReference type="Proteomes" id="UP000250462">
    <property type="component" value="Unassembled WGS sequence"/>
</dbReference>
<evidence type="ECO:0000256" key="4">
    <source>
        <dbReference type="ARBA" id="ARBA00022801"/>
    </source>
</evidence>
<dbReference type="InterPro" id="IPR009003">
    <property type="entry name" value="Peptidase_S1_PA"/>
</dbReference>
<sequence length="470" mass="48755">MSSRPKQAIAAFASAAIAFVPLSTADASDSASTGVAPETSDTSVDSQHEASLTAEALEAAMGESYAGAWIDDAGDLNVATTDPADSSVSILTADAEVDVVPVERSLSHLGDITAELADTDAPESVASWGPDAPTNQVVVFTSDTDAASEWVAATDVDPQAVRYEVSHEDPELFQSDIRGGDAYYFGQGRCSIGFAVTGAVDGYVSAGHCGSPGQSVQGHNQQSQGTIVENNFPGDDYNLVQINQNWHVTPLVNTYSGTMEVEGSTAAPVGADLCRSGSTSGFTCQGEILQHDTCVTYQEGTVCGLTRTTVPASPGDSGGSIITPDGQAQGMTSGGGGGVMYYQPVNEALQALGVSLVTEDNGGDPPPDPEPDGCEDYDETYSGSLSQGSAYHPEGGYTAGAGTHEVCLSAPQGFIVFLERQFGNQWFYVNYVTGAGDTDTSFQYNGASGTYRLHVQTWGEGNYTVGLNRP</sequence>
<dbReference type="Gene3D" id="3.30.300.50">
    <property type="match status" value="2"/>
</dbReference>
<dbReference type="Pfam" id="PF00089">
    <property type="entry name" value="Trypsin"/>
    <property type="match status" value="1"/>
</dbReference>
<dbReference type="PRINTS" id="PR00861">
    <property type="entry name" value="ALYTICPTASE"/>
</dbReference>
<dbReference type="InterPro" id="IPR001254">
    <property type="entry name" value="Trypsin_dom"/>
</dbReference>
<dbReference type="Pfam" id="PF02983">
    <property type="entry name" value="Pro_Al_protease"/>
    <property type="match status" value="1"/>
</dbReference>
<dbReference type="AlphaFoldDB" id="A0A329R2G4"/>
<keyword evidence="13" id="KW-1185">Reference proteome</keyword>
<feature type="compositionally biased region" description="Acidic residues" evidence="8">
    <location>
        <begin position="367"/>
        <end position="379"/>
    </location>
</feature>
<dbReference type="EMBL" id="QMIG01000001">
    <property type="protein sequence ID" value="RAW18731.1"/>
    <property type="molecule type" value="Genomic_DNA"/>
</dbReference>
<comment type="caution">
    <text evidence="12">The sequence shown here is derived from an EMBL/GenBank/DDBJ whole genome shotgun (WGS) entry which is preliminary data.</text>
</comment>
<feature type="domain" description="Peptidase S1A alpha-lytic prodomain" evidence="11">
    <location>
        <begin position="104"/>
        <end position="157"/>
    </location>
</feature>
<evidence type="ECO:0000256" key="5">
    <source>
        <dbReference type="ARBA" id="ARBA00022825"/>
    </source>
</evidence>
<feature type="region of interest" description="Disordered" evidence="8">
    <location>
        <begin position="357"/>
        <end position="396"/>
    </location>
</feature>
<protein>
    <submittedName>
        <fullName evidence="12">S1 family peptidase</fullName>
    </submittedName>
</protein>
<accession>A0A329R2G4</accession>
<feature type="domain" description="Peptidase S1" evidence="10">
    <location>
        <begin position="179"/>
        <end position="337"/>
    </location>
</feature>
<evidence type="ECO:0000256" key="8">
    <source>
        <dbReference type="SAM" id="MobiDB-lite"/>
    </source>
</evidence>
<evidence type="ECO:0000313" key="13">
    <source>
        <dbReference type="Proteomes" id="UP000250462"/>
    </source>
</evidence>
<dbReference type="RefSeq" id="WP_112256434.1">
    <property type="nucleotide sequence ID" value="NZ_QMIG01000001.1"/>
</dbReference>
<dbReference type="CDD" id="cd21112">
    <property type="entry name" value="alphaLP-like"/>
    <property type="match status" value="1"/>
</dbReference>
<dbReference type="SUPFAM" id="SSF50494">
    <property type="entry name" value="Trypsin-like serine proteases"/>
    <property type="match status" value="1"/>
</dbReference>
<dbReference type="GO" id="GO:0005576">
    <property type="term" value="C:extracellular region"/>
    <property type="evidence" value="ECO:0007669"/>
    <property type="project" value="InterPro"/>
</dbReference>
<evidence type="ECO:0000256" key="3">
    <source>
        <dbReference type="ARBA" id="ARBA00022729"/>
    </source>
</evidence>
<dbReference type="InterPro" id="IPR001316">
    <property type="entry name" value="Pept_S1A_streptogrisin"/>
</dbReference>
<evidence type="ECO:0000259" key="11">
    <source>
        <dbReference type="Pfam" id="PF02983"/>
    </source>
</evidence>
<evidence type="ECO:0000256" key="1">
    <source>
        <dbReference type="ARBA" id="ARBA00007664"/>
    </source>
</evidence>
<feature type="region of interest" description="Disordered" evidence="8">
    <location>
        <begin position="28"/>
        <end position="48"/>
    </location>
</feature>
<evidence type="ECO:0000256" key="9">
    <source>
        <dbReference type="SAM" id="SignalP"/>
    </source>
</evidence>
<feature type="chain" id="PRO_5038534443" evidence="9">
    <location>
        <begin position="26"/>
        <end position="470"/>
    </location>
</feature>
<keyword evidence="3 9" id="KW-0732">Signal</keyword>
<dbReference type="Gene3D" id="2.40.10.10">
    <property type="entry name" value="Trypsin-like serine proteases"/>
    <property type="match status" value="2"/>
</dbReference>
<keyword evidence="4" id="KW-0378">Hydrolase</keyword>
<evidence type="ECO:0000256" key="6">
    <source>
        <dbReference type="ARBA" id="ARBA00023145"/>
    </source>
</evidence>
<keyword evidence="6" id="KW-0865">Zymogen</keyword>
<evidence type="ECO:0000259" key="10">
    <source>
        <dbReference type="Pfam" id="PF00089"/>
    </source>
</evidence>
<organism evidence="12 13">
    <name type="scientific">Phytoactinopolyspora halophila</name>
    <dbReference type="NCBI Taxonomy" id="1981511"/>
    <lineage>
        <taxon>Bacteria</taxon>
        <taxon>Bacillati</taxon>
        <taxon>Actinomycetota</taxon>
        <taxon>Actinomycetes</taxon>
        <taxon>Jiangellales</taxon>
        <taxon>Jiangellaceae</taxon>
        <taxon>Phytoactinopolyspora</taxon>
    </lineage>
</organism>
<evidence type="ECO:0000256" key="2">
    <source>
        <dbReference type="ARBA" id="ARBA00022670"/>
    </source>
</evidence>
<keyword evidence="2" id="KW-0645">Protease</keyword>
<keyword evidence="7" id="KW-1015">Disulfide bond</keyword>
<dbReference type="GO" id="GO:0004252">
    <property type="term" value="F:serine-type endopeptidase activity"/>
    <property type="evidence" value="ECO:0007669"/>
    <property type="project" value="InterPro"/>
</dbReference>
<reference evidence="12 13" key="1">
    <citation type="submission" date="2018-06" db="EMBL/GenBank/DDBJ databases">
        <title>Phytoactinopolyspora halophila sp. nov., a novel halophilic actinomycete isolated from a saline soil in China.</title>
        <authorList>
            <person name="Tang S.-K."/>
        </authorList>
    </citation>
    <scope>NUCLEOTIDE SEQUENCE [LARGE SCALE GENOMIC DNA]</scope>
    <source>
        <strain evidence="12 13">YIM 96934</strain>
    </source>
</reference>
<evidence type="ECO:0000313" key="12">
    <source>
        <dbReference type="EMBL" id="RAW18731.1"/>
    </source>
</evidence>
<dbReference type="InterPro" id="IPR043504">
    <property type="entry name" value="Peptidase_S1_PA_chymotrypsin"/>
</dbReference>